<feature type="region of interest" description="Disordered" evidence="1">
    <location>
        <begin position="109"/>
        <end position="213"/>
    </location>
</feature>
<accession>A0A813D7U2</accession>
<gene>
    <name evidence="2" type="ORF">PGLA1383_LOCUS662</name>
</gene>
<name>A0A813D7U2_POLGL</name>
<feature type="compositionally biased region" description="Pro residues" evidence="1">
    <location>
        <begin position="1"/>
        <end position="23"/>
    </location>
</feature>
<keyword evidence="3" id="KW-1185">Reference proteome</keyword>
<evidence type="ECO:0000313" key="2">
    <source>
        <dbReference type="EMBL" id="CAE8581646.1"/>
    </source>
</evidence>
<organism evidence="2 3">
    <name type="scientific">Polarella glacialis</name>
    <name type="common">Dinoflagellate</name>
    <dbReference type="NCBI Taxonomy" id="89957"/>
    <lineage>
        <taxon>Eukaryota</taxon>
        <taxon>Sar</taxon>
        <taxon>Alveolata</taxon>
        <taxon>Dinophyceae</taxon>
        <taxon>Suessiales</taxon>
        <taxon>Suessiaceae</taxon>
        <taxon>Polarella</taxon>
    </lineage>
</organism>
<evidence type="ECO:0000313" key="3">
    <source>
        <dbReference type="Proteomes" id="UP000654075"/>
    </source>
</evidence>
<protein>
    <submittedName>
        <fullName evidence="2">Uncharacterized protein</fullName>
    </submittedName>
</protein>
<feature type="compositionally biased region" description="Gly residues" evidence="1">
    <location>
        <begin position="143"/>
        <end position="166"/>
    </location>
</feature>
<feature type="region of interest" description="Disordered" evidence="1">
    <location>
        <begin position="1"/>
        <end position="26"/>
    </location>
</feature>
<feature type="non-terminal residue" evidence="2">
    <location>
        <position position="1"/>
    </location>
</feature>
<dbReference type="AlphaFoldDB" id="A0A813D7U2"/>
<dbReference type="EMBL" id="CAJNNV010000150">
    <property type="protein sequence ID" value="CAE8581646.1"/>
    <property type="molecule type" value="Genomic_DNA"/>
</dbReference>
<sequence>APPLALTPAPVPGSSPAAAPPSALPAAAPARPVASRYFAPKKWRVIRANTVVRTTERLDSPELPTKLQEGEIVEQTAPAFTLQNGLVRLQIRHPSSPLFPNPIGWVTQDATPAGGPKFLEPGPEPMQKPATPTSGWRSLPAAGPGGAAPAGASGGGGSWTPGGGASAGWRAPRAPHAPSAGAGGSPFGEKKYTGNLVWKPQGGGDAPATAGAD</sequence>
<feature type="compositionally biased region" description="Low complexity" evidence="1">
    <location>
        <begin position="167"/>
        <end position="180"/>
    </location>
</feature>
<evidence type="ECO:0000256" key="1">
    <source>
        <dbReference type="SAM" id="MobiDB-lite"/>
    </source>
</evidence>
<dbReference type="OrthoDB" id="437755at2759"/>
<dbReference type="Proteomes" id="UP000654075">
    <property type="component" value="Unassembled WGS sequence"/>
</dbReference>
<comment type="caution">
    <text evidence="2">The sequence shown here is derived from an EMBL/GenBank/DDBJ whole genome shotgun (WGS) entry which is preliminary data.</text>
</comment>
<proteinExistence type="predicted"/>
<reference evidence="2" key="1">
    <citation type="submission" date="2021-02" db="EMBL/GenBank/DDBJ databases">
        <authorList>
            <person name="Dougan E. K."/>
            <person name="Rhodes N."/>
            <person name="Thang M."/>
            <person name="Chan C."/>
        </authorList>
    </citation>
    <scope>NUCLEOTIDE SEQUENCE</scope>
</reference>